<dbReference type="PANTHER" id="PTHR18934:SF109">
    <property type="entry name" value="ATP-DEPENDENT RNA HELICASE DHX15 HOMOLOG"/>
    <property type="match status" value="1"/>
</dbReference>
<keyword evidence="4 11" id="KW-0378">Hydrolase</keyword>
<dbReference type="Gene3D" id="3.40.50.300">
    <property type="entry name" value="P-loop containing nucleotide triphosphate hydrolases"/>
    <property type="match status" value="2"/>
</dbReference>
<dbReference type="EMBL" id="KZ805816">
    <property type="protein sequence ID" value="PVH91632.1"/>
    <property type="molecule type" value="Genomic_DNA"/>
</dbReference>
<dbReference type="AlphaFoldDB" id="A0A2V1D0S5"/>
<reference evidence="11 12" key="1">
    <citation type="journal article" date="2018" name="Sci. Rep.">
        <title>Comparative genomics provides insights into the lifestyle and reveals functional heterogeneity of dark septate endophytic fungi.</title>
        <authorList>
            <person name="Knapp D.G."/>
            <person name="Nemeth J.B."/>
            <person name="Barry K."/>
            <person name="Hainaut M."/>
            <person name="Henrissat B."/>
            <person name="Johnson J."/>
            <person name="Kuo A."/>
            <person name="Lim J.H.P."/>
            <person name="Lipzen A."/>
            <person name="Nolan M."/>
            <person name="Ohm R.A."/>
            <person name="Tamas L."/>
            <person name="Grigoriev I.V."/>
            <person name="Spatafora J.W."/>
            <person name="Nagy L.G."/>
            <person name="Kovacs G.M."/>
        </authorList>
    </citation>
    <scope>NUCLEOTIDE SEQUENCE [LARGE SCALE GENOMIC DNA]</scope>
    <source>
        <strain evidence="11 12">DSE2036</strain>
    </source>
</reference>
<dbReference type="GO" id="GO:0008380">
    <property type="term" value="P:RNA splicing"/>
    <property type="evidence" value="ECO:0007669"/>
    <property type="project" value="UniProtKB-KW"/>
</dbReference>
<dbReference type="GO" id="GO:0003723">
    <property type="term" value="F:RNA binding"/>
    <property type="evidence" value="ECO:0007669"/>
    <property type="project" value="TreeGrafter"/>
</dbReference>
<dbReference type="PROSITE" id="PS51192">
    <property type="entry name" value="HELICASE_ATP_BIND_1"/>
    <property type="match status" value="1"/>
</dbReference>
<proteinExistence type="predicted"/>
<evidence type="ECO:0000256" key="4">
    <source>
        <dbReference type="ARBA" id="ARBA00022801"/>
    </source>
</evidence>
<dbReference type="SMART" id="SM00490">
    <property type="entry name" value="HELICc"/>
    <property type="match status" value="1"/>
</dbReference>
<dbReference type="GO" id="GO:0006397">
    <property type="term" value="P:mRNA processing"/>
    <property type="evidence" value="ECO:0007669"/>
    <property type="project" value="UniProtKB-KW"/>
</dbReference>
<evidence type="ECO:0000259" key="10">
    <source>
        <dbReference type="PROSITE" id="PS51194"/>
    </source>
</evidence>
<dbReference type="STRING" id="97972.A0A2V1D0S5"/>
<keyword evidence="12" id="KW-1185">Reference proteome</keyword>
<name>A0A2V1D0S5_9PLEO</name>
<feature type="domain" description="Helicase C-terminal" evidence="10">
    <location>
        <begin position="136"/>
        <end position="319"/>
    </location>
</feature>
<dbReference type="InterPro" id="IPR048333">
    <property type="entry name" value="HA2_WH"/>
</dbReference>
<comment type="catalytic activity">
    <reaction evidence="8">
        <text>ATP + H2O = ADP + phosphate + H(+)</text>
        <dbReference type="Rhea" id="RHEA:13065"/>
        <dbReference type="ChEBI" id="CHEBI:15377"/>
        <dbReference type="ChEBI" id="CHEBI:15378"/>
        <dbReference type="ChEBI" id="CHEBI:30616"/>
        <dbReference type="ChEBI" id="CHEBI:43474"/>
        <dbReference type="ChEBI" id="CHEBI:456216"/>
        <dbReference type="EC" id="3.6.4.13"/>
    </reaction>
</comment>
<keyword evidence="5" id="KW-0347">Helicase</keyword>
<dbReference type="GO" id="GO:0016787">
    <property type="term" value="F:hydrolase activity"/>
    <property type="evidence" value="ECO:0007669"/>
    <property type="project" value="UniProtKB-KW"/>
</dbReference>
<organism evidence="11 12">
    <name type="scientific">Periconia macrospinosa</name>
    <dbReference type="NCBI Taxonomy" id="97972"/>
    <lineage>
        <taxon>Eukaryota</taxon>
        <taxon>Fungi</taxon>
        <taxon>Dikarya</taxon>
        <taxon>Ascomycota</taxon>
        <taxon>Pezizomycotina</taxon>
        <taxon>Dothideomycetes</taxon>
        <taxon>Pleosporomycetidae</taxon>
        <taxon>Pleosporales</taxon>
        <taxon>Massarineae</taxon>
        <taxon>Periconiaceae</taxon>
        <taxon>Periconia</taxon>
    </lineage>
</organism>
<dbReference type="CDD" id="cd18791">
    <property type="entry name" value="SF2_C_RHA"/>
    <property type="match status" value="1"/>
</dbReference>
<dbReference type="Pfam" id="PF21010">
    <property type="entry name" value="HA2_C"/>
    <property type="match status" value="1"/>
</dbReference>
<dbReference type="InterPro" id="IPR027417">
    <property type="entry name" value="P-loop_NTPase"/>
</dbReference>
<evidence type="ECO:0000259" key="9">
    <source>
        <dbReference type="PROSITE" id="PS51192"/>
    </source>
</evidence>
<dbReference type="GO" id="GO:0005524">
    <property type="term" value="F:ATP binding"/>
    <property type="evidence" value="ECO:0007669"/>
    <property type="project" value="UniProtKB-KW"/>
</dbReference>
<evidence type="ECO:0000256" key="8">
    <source>
        <dbReference type="ARBA" id="ARBA00047984"/>
    </source>
</evidence>
<evidence type="ECO:0000256" key="3">
    <source>
        <dbReference type="ARBA" id="ARBA00022741"/>
    </source>
</evidence>
<sequence length="602" mass="67293">MVAARIAEELDVELGRDVVGLRYRGCNLATEKTRLAILTDGLLLAFTKRDHNLTGFGVIIIDEAHQHSVATDLLLGFLKSLIKKRDDIKIIIMSATMDTQLFKEYFENAAVETVSGREYGVDIFYLPGPPENETDVLVNTIIQVHALGAPGDILVFVAGADEVHKVTKLVKQKLADCGNDVLGPIASFPLYAQLPLDDQNEAVESVPPPGGRKLIVATNFAETSVTFVGVQHVIDSCREKQNVWNPRTRLWHLVKVWVSKAVANQRAGRAGRTDRGFCWRMVTQPGFHKLLDQSVAQMQMSDMVDESLHILSMNQHPIGFRYIKAPAAETVCEALGVLNHLGAISRAGNLTEFGKLLSFFPTSVYQAYTLVKSQDHGCVAEVIIIVAMIEATEGTQVFLTSPDDDHETHKEIEAAKNYFRHPSGDHLTLFNIYMAWRQAHNDREQDQFVAKYHLRANVLAAADTARDQFMEVFFKNSNILKLSYLPENQPRYYLTILTALAAGNFLRVAKRLPDSKTAYETVRGRNIVSLSNKTKLSPPNDWVFYNEVYQSSSTTGLTMRIVSHIIPEFMVSANTAYWSGVELLREGHIKDELANIFAKMTK</sequence>
<accession>A0A2V1D0S5</accession>
<dbReference type="InterPro" id="IPR014001">
    <property type="entry name" value="Helicase_ATP-bd"/>
</dbReference>
<dbReference type="OrthoDB" id="3752560at2759"/>
<protein>
    <recommendedName>
        <fullName evidence="1">RNA helicase</fullName>
        <ecNumber evidence="1">3.6.4.13</ecNumber>
    </recommendedName>
</protein>
<keyword evidence="7" id="KW-0508">mRNA splicing</keyword>
<evidence type="ECO:0000313" key="12">
    <source>
        <dbReference type="Proteomes" id="UP000244855"/>
    </source>
</evidence>
<evidence type="ECO:0000256" key="6">
    <source>
        <dbReference type="ARBA" id="ARBA00022840"/>
    </source>
</evidence>
<evidence type="ECO:0000313" key="11">
    <source>
        <dbReference type="EMBL" id="PVH91632.1"/>
    </source>
</evidence>
<dbReference type="EC" id="3.6.4.13" evidence="1"/>
<dbReference type="InterPro" id="IPR007502">
    <property type="entry name" value="Helicase-assoc_dom"/>
</dbReference>
<feature type="domain" description="Helicase ATP-binding" evidence="9">
    <location>
        <begin position="1"/>
        <end position="115"/>
    </location>
</feature>
<dbReference type="Gene3D" id="1.20.120.1080">
    <property type="match status" value="1"/>
</dbReference>
<dbReference type="CDD" id="cd17917">
    <property type="entry name" value="DEXHc_RHA-like"/>
    <property type="match status" value="1"/>
</dbReference>
<keyword evidence="3" id="KW-0547">Nucleotide-binding</keyword>
<dbReference type="SMART" id="SM00847">
    <property type="entry name" value="HA2"/>
    <property type="match status" value="1"/>
</dbReference>
<dbReference type="SUPFAM" id="SSF52540">
    <property type="entry name" value="P-loop containing nucleoside triphosphate hydrolases"/>
    <property type="match status" value="1"/>
</dbReference>
<evidence type="ECO:0000256" key="7">
    <source>
        <dbReference type="ARBA" id="ARBA00023187"/>
    </source>
</evidence>
<dbReference type="InterPro" id="IPR001650">
    <property type="entry name" value="Helicase_C-like"/>
</dbReference>
<dbReference type="Proteomes" id="UP000244855">
    <property type="component" value="Unassembled WGS sequence"/>
</dbReference>
<dbReference type="PROSITE" id="PS51194">
    <property type="entry name" value="HELICASE_CTER"/>
    <property type="match status" value="1"/>
</dbReference>
<evidence type="ECO:0000256" key="1">
    <source>
        <dbReference type="ARBA" id="ARBA00012552"/>
    </source>
</evidence>
<dbReference type="GO" id="GO:0003724">
    <property type="term" value="F:RNA helicase activity"/>
    <property type="evidence" value="ECO:0007669"/>
    <property type="project" value="UniProtKB-EC"/>
</dbReference>
<keyword evidence="2" id="KW-0507">mRNA processing</keyword>
<dbReference type="Pfam" id="PF04408">
    <property type="entry name" value="WHD_HA2"/>
    <property type="match status" value="1"/>
</dbReference>
<keyword evidence="6" id="KW-0067">ATP-binding</keyword>
<dbReference type="PANTHER" id="PTHR18934">
    <property type="entry name" value="ATP-DEPENDENT RNA HELICASE"/>
    <property type="match status" value="1"/>
</dbReference>
<feature type="non-terminal residue" evidence="11">
    <location>
        <position position="602"/>
    </location>
</feature>
<dbReference type="Pfam" id="PF00271">
    <property type="entry name" value="Helicase_C"/>
    <property type="match status" value="1"/>
</dbReference>
<gene>
    <name evidence="11" type="ORF">DM02DRAFT_576843</name>
</gene>
<evidence type="ECO:0000256" key="2">
    <source>
        <dbReference type="ARBA" id="ARBA00022664"/>
    </source>
</evidence>
<evidence type="ECO:0000256" key="5">
    <source>
        <dbReference type="ARBA" id="ARBA00022806"/>
    </source>
</evidence>